<accession>A0A812B2V2</accession>
<dbReference type="InterPro" id="IPR025614">
    <property type="entry name" value="Cell_morpho_N"/>
</dbReference>
<dbReference type="GO" id="GO:0031175">
    <property type="term" value="P:neuron projection development"/>
    <property type="evidence" value="ECO:0007669"/>
    <property type="project" value="TreeGrafter"/>
</dbReference>
<gene>
    <name evidence="5" type="ORF">SPHA_9245</name>
</gene>
<dbReference type="EMBL" id="CAHIKZ030000295">
    <property type="protein sequence ID" value="CAE1167133.1"/>
    <property type="molecule type" value="Genomic_DNA"/>
</dbReference>
<name>A0A812B2V2_ACAPH</name>
<sequence length="1486" mass="170226">MEEAELIVKFPWKRGNCFNCSFDLNQNARPGEYVLQTLFLEFCSVVEQKIEQVLAEPLERFLSRSLQRNEDSQFDQILSALGCVAEQSLPSLLQTLFKWYERQSISDDGITFDKGRSSKTKGEKDFLCERRELAVEFVYCLALIEILPKLIYHPGHDDLVNHIITQSFRHFKYKDGIQSNPNAANINLIADLYAEVVGVLAQSRFSQVRKTFVNELKELKLRDQTPYTTQSIISLLMGLKFFRVKMHPIEDFQACLQFLHELGHYFLEVKDRDIRHALSMLFVEILLPVAANVKNEVNVPVLKNFVEMLYSTTIDMATKKKHTLHLFPLVTCLLCVSHKQFFFNNWPYFLTMCLSQLKNKDPKMSRVALESLYRLLWVYMVRIKCESNTATISRLQSIVNSLFPKGSKLVTPRDTPLNIFVKIIQFIAKERLDFAMKEIIFDLLCIGRPIKFLTPERMSIGLRAFLVIADSLQQKDGDPPMPQSAASLPSGNTVRVKRTFLNKMLKEDTAKNIGLACYYPHILKAFDSILRALDLQVGRAFLLTKAEHINKEAEEIITGDRKPKIDLFHTCVAAIPRLLPDTMTIQELVEMLTRLTVHMDEELKGLAFQALQNLMHENVHFKQQVIKGFVLFIQRDISDTSPSLLDGTLRMLVQLLVHWKNYHSPQHKASKKKVLQENQISAIPTPYSQLTVLHDVEGLALTMLCSIRLVTRKLALLLLKEVRCIFTNSGNIDLQANEVCLLSLMDRRSPAALKNLLQYLPSSEKVIILTTSHIDLQWVLDRAATVWSTSINQESPGIHQYIRATTPIGQIDPWIQYLVDLVSSFLVLNQCQQALAQAWNIIYIRLQALFPFIDPSVQTNDNRTSLILRSGSKKVTNDGDFYLHLWHNYVVLACTLAQQVNPHQNSSIDSNGSLDSINNNNTSEKSESKSTTQNSESQAQNLFKMLVPLLKCDNSEMKDYVVNALGHTNPAIIKDLLEELLPFIKEANDKKADKVKQRRKRDLMRSQLARIFELMAENKILAQVNADTIENDSKSLHSTFLDYIEGARLYLESENEKDLPHLKEIRLHFSRFIQHLINNTPLKYRATLLSKSVRYSLFHLLANWSGRFSHIFPNLEQRILKEEQLTNLEVASAGAMSAVLCCGPVFDQNGLSDDGYIYTWLNTLLSCQNETIYLIAKETVVFLLDFNPDVLNLLDWVIDQCYTGADVVADCCLSALTTVFLTREYPCDHVSMLNLAVINVGNPRLRIHETALQLLQLLDTRFFQEDPVFTDSLDEMFQQQVLKAPLNDIQFATFYSRSQEVLAEQLAILHPDYTMPMFSEITHRFQTAKPALRQILLNCLLPWLYNMELVDPNICTANTIPNIFCQQDTNNEIIFKSPLKGDGWGSTQATEMVLNNLFYISVKFGDDHPKETEALWTALVMGWPHNLQVIIQYMVVISNLASSTLLVYIKRVMTYLGRAMPERLIEHLMVELKVSFWDLIHHGKII</sequence>
<evidence type="ECO:0000256" key="2">
    <source>
        <dbReference type="SAM" id="Phobius"/>
    </source>
</evidence>
<keyword evidence="2" id="KW-1133">Transmembrane helix</keyword>
<dbReference type="InterPro" id="IPR029473">
    <property type="entry name" value="MOR2-PAG1_mid"/>
</dbReference>
<feature type="domain" description="Cell morphogenesis central region" evidence="4">
    <location>
        <begin position="1175"/>
        <end position="1349"/>
    </location>
</feature>
<feature type="transmembrane region" description="Helical" evidence="2">
    <location>
        <begin position="1430"/>
        <end position="1449"/>
    </location>
</feature>
<dbReference type="PANTHER" id="PTHR12295:SF30">
    <property type="entry name" value="PROTEIN FURRY"/>
    <property type="match status" value="1"/>
</dbReference>
<organism evidence="5 6">
    <name type="scientific">Acanthosepion pharaonis</name>
    <name type="common">Pharaoh cuttlefish</name>
    <name type="synonym">Sepia pharaonis</name>
    <dbReference type="NCBI Taxonomy" id="158019"/>
    <lineage>
        <taxon>Eukaryota</taxon>
        <taxon>Metazoa</taxon>
        <taxon>Spiralia</taxon>
        <taxon>Lophotrochozoa</taxon>
        <taxon>Mollusca</taxon>
        <taxon>Cephalopoda</taxon>
        <taxon>Coleoidea</taxon>
        <taxon>Decapodiformes</taxon>
        <taxon>Sepiida</taxon>
        <taxon>Sepiina</taxon>
        <taxon>Sepiidae</taxon>
        <taxon>Acanthosepion</taxon>
    </lineage>
</organism>
<feature type="region of interest" description="Disordered" evidence="1">
    <location>
        <begin position="905"/>
        <end position="937"/>
    </location>
</feature>
<reference evidence="5" key="1">
    <citation type="submission" date="2021-01" db="EMBL/GenBank/DDBJ databases">
        <authorList>
            <person name="Li R."/>
            <person name="Bekaert M."/>
        </authorList>
    </citation>
    <scope>NUCLEOTIDE SEQUENCE</scope>
    <source>
        <strain evidence="5">Farmed</strain>
    </source>
</reference>
<evidence type="ECO:0000313" key="6">
    <source>
        <dbReference type="Proteomes" id="UP000597762"/>
    </source>
</evidence>
<feature type="compositionally biased region" description="Polar residues" evidence="1">
    <location>
        <begin position="905"/>
        <end position="917"/>
    </location>
</feature>
<evidence type="ECO:0000259" key="3">
    <source>
        <dbReference type="Pfam" id="PF14222"/>
    </source>
</evidence>
<evidence type="ECO:0000256" key="1">
    <source>
        <dbReference type="SAM" id="MobiDB-lite"/>
    </source>
</evidence>
<dbReference type="SUPFAM" id="SSF48371">
    <property type="entry name" value="ARM repeat"/>
    <property type="match status" value="2"/>
</dbReference>
<feature type="domain" description="Cell morphogenesis protein N-terminal" evidence="3">
    <location>
        <begin position="129"/>
        <end position="659"/>
    </location>
</feature>
<keyword evidence="2" id="KW-0812">Transmembrane</keyword>
<proteinExistence type="predicted"/>
<keyword evidence="6" id="KW-1185">Reference proteome</keyword>
<dbReference type="OrthoDB" id="6287725at2759"/>
<protein>
    <submittedName>
        <fullName evidence="5">Protein furry,Protein furry homolog-like,Protein furry homolog</fullName>
    </submittedName>
</protein>
<dbReference type="Pfam" id="PF14222">
    <property type="entry name" value="MOR2-PAG1_N"/>
    <property type="match status" value="1"/>
</dbReference>
<feature type="domain" description="Cell morphogenesis central region" evidence="4">
    <location>
        <begin position="1390"/>
        <end position="1472"/>
    </location>
</feature>
<comment type="caution">
    <text evidence="5">The sequence shown here is derived from an EMBL/GenBank/DDBJ whole genome shotgun (WGS) entry which is preliminary data.</text>
</comment>
<feature type="compositionally biased region" description="Low complexity" evidence="1">
    <location>
        <begin position="918"/>
        <end position="937"/>
    </location>
</feature>
<evidence type="ECO:0000313" key="5">
    <source>
        <dbReference type="EMBL" id="CAE1167133.1"/>
    </source>
</evidence>
<dbReference type="InterPro" id="IPR039867">
    <property type="entry name" value="Furry/Tao3/Mor2"/>
</dbReference>
<dbReference type="InterPro" id="IPR016024">
    <property type="entry name" value="ARM-type_fold"/>
</dbReference>
<dbReference type="GO" id="GO:0005938">
    <property type="term" value="C:cell cortex"/>
    <property type="evidence" value="ECO:0007669"/>
    <property type="project" value="TreeGrafter"/>
</dbReference>
<keyword evidence="2" id="KW-0472">Membrane</keyword>
<dbReference type="GO" id="GO:0000902">
    <property type="term" value="P:cell morphogenesis"/>
    <property type="evidence" value="ECO:0007669"/>
    <property type="project" value="InterPro"/>
</dbReference>
<dbReference type="Proteomes" id="UP000597762">
    <property type="component" value="Unassembled WGS sequence"/>
</dbReference>
<dbReference type="GO" id="GO:0030427">
    <property type="term" value="C:site of polarized growth"/>
    <property type="evidence" value="ECO:0007669"/>
    <property type="project" value="TreeGrafter"/>
</dbReference>
<evidence type="ECO:0000259" key="4">
    <source>
        <dbReference type="Pfam" id="PF14228"/>
    </source>
</evidence>
<dbReference type="Pfam" id="PF14228">
    <property type="entry name" value="MOR2-PAG1_mid"/>
    <property type="match status" value="3"/>
</dbReference>
<feature type="domain" description="Cell morphogenesis central region" evidence="4">
    <location>
        <begin position="930"/>
        <end position="1106"/>
    </location>
</feature>
<dbReference type="PANTHER" id="PTHR12295">
    <property type="entry name" value="FURRY-RELATED"/>
    <property type="match status" value="1"/>
</dbReference>